<evidence type="ECO:0000256" key="5">
    <source>
        <dbReference type="ARBA" id="ARBA00022692"/>
    </source>
</evidence>
<dbReference type="PANTHER" id="PTHR11432:SF3">
    <property type="entry name" value="NADH-UBIQUINONE OXIDOREDUCTASE CHAIN 1"/>
    <property type="match status" value="1"/>
</dbReference>
<comment type="caution">
    <text evidence="11">The sequence shown here is derived from an EMBL/GenBank/DDBJ whole genome shotgun (WGS) entry which is preliminary data.</text>
</comment>
<comment type="subcellular location">
    <subcellularLocation>
        <location evidence="1">Membrane</location>
        <topology evidence="1">Multi-pass membrane protein</topology>
    </subcellularLocation>
    <subcellularLocation>
        <location evidence="9">Mitochondrion inner membrane</location>
        <topology evidence="9">Multi-pass membrane protein</topology>
    </subcellularLocation>
</comment>
<feature type="non-terminal residue" evidence="11">
    <location>
        <position position="73"/>
    </location>
</feature>
<dbReference type="GO" id="GO:0009060">
    <property type="term" value="P:aerobic respiration"/>
    <property type="evidence" value="ECO:0007669"/>
    <property type="project" value="TreeGrafter"/>
</dbReference>
<sequence>IPLFLVFLLRIIAELNRTPIDFVEGESELVSGFNVENFKGRFALIFMAEYGMIMFFRYLVVGIFTDLIISMWA</sequence>
<feature type="non-terminal residue" evidence="11">
    <location>
        <position position="1"/>
    </location>
</feature>
<keyword evidence="7 10" id="KW-0472">Membrane</keyword>
<evidence type="ECO:0000256" key="6">
    <source>
        <dbReference type="ARBA" id="ARBA00022989"/>
    </source>
</evidence>
<comment type="similarity">
    <text evidence="2 9">Belongs to the complex I subunit 1 family.</text>
</comment>
<evidence type="ECO:0000256" key="1">
    <source>
        <dbReference type="ARBA" id="ARBA00004141"/>
    </source>
</evidence>
<keyword evidence="5 9" id="KW-0812">Transmembrane</keyword>
<evidence type="ECO:0000256" key="3">
    <source>
        <dbReference type="ARBA" id="ARBA00021009"/>
    </source>
</evidence>
<dbReference type="AlphaFoldDB" id="A0A836FX74"/>
<evidence type="ECO:0000256" key="9">
    <source>
        <dbReference type="RuleBase" id="RU000471"/>
    </source>
</evidence>
<keyword evidence="12" id="KW-1185">Reference proteome</keyword>
<protein>
    <recommendedName>
        <fullName evidence="3">NADH-ubiquinone oxidoreductase chain 1</fullName>
    </recommendedName>
    <alternativeName>
        <fullName evidence="8">NADH dehydrogenase subunit 1</fullName>
    </alternativeName>
</protein>
<evidence type="ECO:0000256" key="8">
    <source>
        <dbReference type="ARBA" id="ARBA00031024"/>
    </source>
</evidence>
<gene>
    <name evidence="11" type="primary">Nd1_1</name>
    <name evidence="11" type="ORF">G6Z77_0001792</name>
</gene>
<dbReference type="Proteomes" id="UP000670152">
    <property type="component" value="Unassembled WGS sequence"/>
</dbReference>
<dbReference type="OrthoDB" id="7700622at2759"/>
<dbReference type="Pfam" id="PF00146">
    <property type="entry name" value="NADHdh"/>
    <property type="match status" value="1"/>
</dbReference>
<organism evidence="11 12">
    <name type="scientific">Acromyrmex heyeri</name>
    <dbReference type="NCBI Taxonomy" id="230685"/>
    <lineage>
        <taxon>Eukaryota</taxon>
        <taxon>Metazoa</taxon>
        <taxon>Ecdysozoa</taxon>
        <taxon>Arthropoda</taxon>
        <taxon>Hexapoda</taxon>
        <taxon>Insecta</taxon>
        <taxon>Pterygota</taxon>
        <taxon>Neoptera</taxon>
        <taxon>Endopterygota</taxon>
        <taxon>Hymenoptera</taxon>
        <taxon>Apocrita</taxon>
        <taxon>Aculeata</taxon>
        <taxon>Formicoidea</taxon>
        <taxon>Formicidae</taxon>
        <taxon>Myrmicinae</taxon>
        <taxon>Acromyrmex</taxon>
    </lineage>
</organism>
<dbReference type="GO" id="GO:0005743">
    <property type="term" value="C:mitochondrial inner membrane"/>
    <property type="evidence" value="ECO:0007669"/>
    <property type="project" value="UniProtKB-SubCell"/>
</dbReference>
<keyword evidence="4" id="KW-0813">Transport</keyword>
<dbReference type="InterPro" id="IPR001694">
    <property type="entry name" value="NADH_UbQ_OxRdtase_su1/FPO"/>
</dbReference>
<keyword evidence="6 10" id="KW-1133">Transmembrane helix</keyword>
<accession>A0A836FX74</accession>
<dbReference type="EMBL" id="JAANIB010004213">
    <property type="protein sequence ID" value="KAG5335005.1"/>
    <property type="molecule type" value="Genomic_DNA"/>
</dbReference>
<evidence type="ECO:0000313" key="12">
    <source>
        <dbReference type="Proteomes" id="UP000670152"/>
    </source>
</evidence>
<dbReference type="GO" id="GO:0003954">
    <property type="term" value="F:NADH dehydrogenase activity"/>
    <property type="evidence" value="ECO:0007669"/>
    <property type="project" value="TreeGrafter"/>
</dbReference>
<proteinExistence type="inferred from homology"/>
<reference evidence="11 12" key="1">
    <citation type="submission" date="2020-02" db="EMBL/GenBank/DDBJ databases">
        <title>Relaxed selection underlies rapid genomic changes in the transitions from sociality to social parasitism in ants.</title>
        <authorList>
            <person name="Bi X."/>
        </authorList>
    </citation>
    <scope>NUCLEOTIDE SEQUENCE [LARGE SCALE GENOMIC DNA]</scope>
    <source>
        <strain evidence="11">BGI-DK2014b</strain>
        <tissue evidence="11">Whole body</tissue>
    </source>
</reference>
<evidence type="ECO:0000256" key="10">
    <source>
        <dbReference type="SAM" id="Phobius"/>
    </source>
</evidence>
<name>A0A836FX74_9HYME</name>
<evidence type="ECO:0000313" key="11">
    <source>
        <dbReference type="EMBL" id="KAG5335005.1"/>
    </source>
</evidence>
<evidence type="ECO:0000256" key="4">
    <source>
        <dbReference type="ARBA" id="ARBA00022448"/>
    </source>
</evidence>
<evidence type="ECO:0000256" key="7">
    <source>
        <dbReference type="ARBA" id="ARBA00023136"/>
    </source>
</evidence>
<keyword evidence="9" id="KW-0520">NAD</keyword>
<evidence type="ECO:0000256" key="2">
    <source>
        <dbReference type="ARBA" id="ARBA00010535"/>
    </source>
</evidence>
<feature type="transmembrane region" description="Helical" evidence="10">
    <location>
        <begin position="41"/>
        <end position="69"/>
    </location>
</feature>
<dbReference type="PANTHER" id="PTHR11432">
    <property type="entry name" value="NADH DEHYDROGENASE SUBUNIT 1"/>
    <property type="match status" value="1"/>
</dbReference>